<feature type="region of interest" description="Disordered" evidence="2">
    <location>
        <begin position="255"/>
        <end position="282"/>
    </location>
</feature>
<reference evidence="3 4" key="1">
    <citation type="journal article" date="2023" name="Arcadia Sci">
        <title>De novo assembly of a long-read Amblyomma americanum tick genome.</title>
        <authorList>
            <person name="Chou S."/>
            <person name="Poskanzer K.E."/>
            <person name="Rollins M."/>
            <person name="Thuy-Boun P.S."/>
        </authorList>
    </citation>
    <scope>NUCLEOTIDE SEQUENCE [LARGE SCALE GENOMIC DNA]</scope>
    <source>
        <strain evidence="3">F_SG_1</strain>
        <tissue evidence="3">Salivary glands</tissue>
    </source>
</reference>
<accession>A0AAQ4F462</accession>
<protein>
    <submittedName>
        <fullName evidence="3">Uncharacterized protein</fullName>
    </submittedName>
</protein>
<proteinExistence type="predicted"/>
<keyword evidence="1" id="KW-0175">Coiled coil</keyword>
<comment type="caution">
    <text evidence="3">The sequence shown here is derived from an EMBL/GenBank/DDBJ whole genome shotgun (WGS) entry which is preliminary data.</text>
</comment>
<gene>
    <name evidence="3" type="ORF">V5799_017137</name>
</gene>
<evidence type="ECO:0000313" key="4">
    <source>
        <dbReference type="Proteomes" id="UP001321473"/>
    </source>
</evidence>
<name>A0AAQ4F462_AMBAM</name>
<evidence type="ECO:0000256" key="2">
    <source>
        <dbReference type="SAM" id="MobiDB-lite"/>
    </source>
</evidence>
<keyword evidence="4" id="KW-1185">Reference proteome</keyword>
<dbReference type="EMBL" id="JARKHS020007622">
    <property type="protein sequence ID" value="KAK8781522.1"/>
    <property type="molecule type" value="Genomic_DNA"/>
</dbReference>
<feature type="compositionally biased region" description="Basic and acidic residues" evidence="2">
    <location>
        <begin position="267"/>
        <end position="282"/>
    </location>
</feature>
<feature type="coiled-coil region" evidence="1">
    <location>
        <begin position="207"/>
        <end position="234"/>
    </location>
</feature>
<dbReference type="Proteomes" id="UP001321473">
    <property type="component" value="Unassembled WGS sequence"/>
</dbReference>
<dbReference type="AlphaFoldDB" id="A0AAQ4F462"/>
<evidence type="ECO:0000313" key="3">
    <source>
        <dbReference type="EMBL" id="KAK8781522.1"/>
    </source>
</evidence>
<organism evidence="3 4">
    <name type="scientific">Amblyomma americanum</name>
    <name type="common">Lone star tick</name>
    <dbReference type="NCBI Taxonomy" id="6943"/>
    <lineage>
        <taxon>Eukaryota</taxon>
        <taxon>Metazoa</taxon>
        <taxon>Ecdysozoa</taxon>
        <taxon>Arthropoda</taxon>
        <taxon>Chelicerata</taxon>
        <taxon>Arachnida</taxon>
        <taxon>Acari</taxon>
        <taxon>Parasitiformes</taxon>
        <taxon>Ixodida</taxon>
        <taxon>Ixodoidea</taxon>
        <taxon>Ixodidae</taxon>
        <taxon>Amblyomminae</taxon>
        <taxon>Amblyomma</taxon>
    </lineage>
</organism>
<evidence type="ECO:0000256" key="1">
    <source>
        <dbReference type="SAM" id="Coils"/>
    </source>
</evidence>
<sequence length="282" mass="32320">MLSDRPELVKIANRKLRGLCGHQRFTPVQQTTGCMNITVEGRSAEKAELDTPDWITVLNKCNLEEKWAWKSKVATEEMKVIDAPPPTAKRNGREQAEKSIASNQVKLPENGWRIIFRLKGGMLVKQYDGLTRPVPNEVTVHLAVPDDFSRGFIHRTGLKTSLQKIKQEIAEHEENPKVLEIRRLGQSNTIMLTFTTKEQQEQWKLYQEQTQAQIQDLRNHVIELQMENTELKAQLKQPEAHLEVMDDKACKYRPEVPALPKKKRVKKTDSGLEKAEGKAVKL</sequence>